<dbReference type="PANTHER" id="PTHR41390:SF1">
    <property type="entry name" value="NADH-UBIQUINONE OXIDOREDUCTASE 213 KDA SUBUNIT"/>
    <property type="match status" value="1"/>
</dbReference>
<protein>
    <submittedName>
        <fullName evidence="1">Uncharacterized protein</fullName>
    </submittedName>
</protein>
<evidence type="ECO:0000313" key="2">
    <source>
        <dbReference type="Proteomes" id="UP000224634"/>
    </source>
</evidence>
<dbReference type="EMBL" id="PDNA01000200">
    <property type="protein sequence ID" value="PGH04412.1"/>
    <property type="molecule type" value="Genomic_DNA"/>
</dbReference>
<dbReference type="OrthoDB" id="432685at2759"/>
<reference evidence="1 2" key="1">
    <citation type="submission" date="2017-10" db="EMBL/GenBank/DDBJ databases">
        <title>Comparative genomics in systemic dimorphic fungi from Ajellomycetaceae.</title>
        <authorList>
            <person name="Munoz J.F."/>
            <person name="Mcewen J.G."/>
            <person name="Clay O.K."/>
            <person name="Cuomo C.A."/>
        </authorList>
    </citation>
    <scope>NUCLEOTIDE SEQUENCE [LARGE SCALE GENOMIC DNA]</scope>
    <source>
        <strain evidence="1 2">UAMH7299</strain>
    </source>
</reference>
<name>A0A2B7X6P5_POLH7</name>
<dbReference type="PANTHER" id="PTHR41390">
    <property type="entry name" value="CHROMOSOME 7, WHOLE GENOME SHOTGUN SEQUENCE"/>
    <property type="match status" value="1"/>
</dbReference>
<proteinExistence type="predicted"/>
<sequence>MGAPEKQNNNGAPDAGSLISPFQVGAFAGLRSGILRVQFDNNATRGERSYASAVAGCIAGGGITWAMHRRFIPGAVIFSLAGYLGQNTYNVLDDWQLKQREKAPNAKPLGERIMESRWMPMKRLSDQQYVEMLNDKLLVIDAEIALLDERIEEIRKTGAGGEGETQ</sequence>
<dbReference type="STRING" id="1447883.A0A2B7X6P5"/>
<gene>
    <name evidence="1" type="ORF">AJ80_08523</name>
</gene>
<organism evidence="1 2">
    <name type="scientific">Polytolypa hystricis (strain UAMH7299)</name>
    <dbReference type="NCBI Taxonomy" id="1447883"/>
    <lineage>
        <taxon>Eukaryota</taxon>
        <taxon>Fungi</taxon>
        <taxon>Dikarya</taxon>
        <taxon>Ascomycota</taxon>
        <taxon>Pezizomycotina</taxon>
        <taxon>Eurotiomycetes</taxon>
        <taxon>Eurotiomycetidae</taxon>
        <taxon>Onygenales</taxon>
        <taxon>Onygenales incertae sedis</taxon>
        <taxon>Polytolypa</taxon>
    </lineage>
</organism>
<evidence type="ECO:0000313" key="1">
    <source>
        <dbReference type="EMBL" id="PGH04412.1"/>
    </source>
</evidence>
<accession>A0A2B7X6P5</accession>
<dbReference type="AlphaFoldDB" id="A0A2B7X6P5"/>
<keyword evidence="2" id="KW-1185">Reference proteome</keyword>
<dbReference type="Proteomes" id="UP000224634">
    <property type="component" value="Unassembled WGS sequence"/>
</dbReference>
<comment type="caution">
    <text evidence="1">The sequence shown here is derived from an EMBL/GenBank/DDBJ whole genome shotgun (WGS) entry which is preliminary data.</text>
</comment>